<feature type="transmembrane region" description="Helical" evidence="1">
    <location>
        <begin position="31"/>
        <end position="55"/>
    </location>
</feature>
<evidence type="ECO:0000256" key="1">
    <source>
        <dbReference type="SAM" id="Phobius"/>
    </source>
</evidence>
<dbReference type="EMBL" id="BJZI01000035">
    <property type="protein sequence ID" value="GEO67561.1"/>
    <property type="molecule type" value="Genomic_DNA"/>
</dbReference>
<dbReference type="OrthoDB" id="2329965at2"/>
<feature type="transmembrane region" description="Helical" evidence="1">
    <location>
        <begin position="5"/>
        <end position="25"/>
    </location>
</feature>
<protein>
    <submittedName>
        <fullName evidence="3">Uncharacterized protein</fullName>
    </submittedName>
</protein>
<sequence>MKAKVIWWVQFLINCWFMVWVMGLIETALPFGIDGLSLLIEAGLFILAIALAYALTTGFNNHR</sequence>
<keyword evidence="1" id="KW-1133">Transmembrane helix</keyword>
<evidence type="ECO:0000313" key="5">
    <source>
        <dbReference type="Proteomes" id="UP000321691"/>
    </source>
</evidence>
<evidence type="ECO:0000313" key="4">
    <source>
        <dbReference type="Proteomes" id="UP000033491"/>
    </source>
</evidence>
<proteinExistence type="predicted"/>
<dbReference type="EMBL" id="JZCR01000019">
    <property type="protein sequence ID" value="KJW12348.1"/>
    <property type="molecule type" value="Genomic_DNA"/>
</dbReference>
<keyword evidence="1" id="KW-0812">Transmembrane</keyword>
<evidence type="ECO:0000313" key="3">
    <source>
        <dbReference type="EMBL" id="KJW12348.1"/>
    </source>
</evidence>
<organism evidence="3 4">
    <name type="scientific">Levilactobacillus spicheri</name>
    <dbReference type="NCBI Taxonomy" id="216463"/>
    <lineage>
        <taxon>Bacteria</taxon>
        <taxon>Bacillati</taxon>
        <taxon>Bacillota</taxon>
        <taxon>Bacilli</taxon>
        <taxon>Lactobacillales</taxon>
        <taxon>Lactobacillaceae</taxon>
        <taxon>Levilactobacillus</taxon>
    </lineage>
</organism>
<reference evidence="2 5" key="2">
    <citation type="submission" date="2019-07" db="EMBL/GenBank/DDBJ databases">
        <title>Whole genome shotgun sequence of Lactobacillus spicheri NBRC 107155.</title>
        <authorList>
            <person name="Hosoyama A."/>
            <person name="Uohara A."/>
            <person name="Ohji S."/>
            <person name="Ichikawa N."/>
        </authorList>
    </citation>
    <scope>NUCLEOTIDE SEQUENCE [LARGE SCALE GENOMIC DNA]</scope>
    <source>
        <strain evidence="2 5">NBRC 107155</strain>
    </source>
</reference>
<keyword evidence="5" id="KW-1185">Reference proteome</keyword>
<reference evidence="3 4" key="1">
    <citation type="submission" date="2015-03" db="EMBL/GenBank/DDBJ databases">
        <authorList>
            <person name="Zheng J."/>
            <person name="Ganezle M."/>
        </authorList>
    </citation>
    <scope>NUCLEOTIDE SEQUENCE [LARGE SCALE GENOMIC DNA]</scope>
    <source>
        <strain evidence="3 4">LP38</strain>
    </source>
</reference>
<dbReference type="Proteomes" id="UP000033491">
    <property type="component" value="Unassembled WGS sequence"/>
</dbReference>
<dbReference type="Proteomes" id="UP000321691">
    <property type="component" value="Unassembled WGS sequence"/>
</dbReference>
<accession>A0A0F3RQQ9</accession>
<evidence type="ECO:0000313" key="2">
    <source>
        <dbReference type="EMBL" id="GEO67561.1"/>
    </source>
</evidence>
<dbReference type="PATRIC" id="fig|216463.3.peg.605"/>
<comment type="caution">
    <text evidence="3">The sequence shown here is derived from an EMBL/GenBank/DDBJ whole genome shotgun (WGS) entry which is preliminary data.</text>
</comment>
<gene>
    <name evidence="2" type="ORF">LSP04_19800</name>
    <name evidence="3" type="ORF">VC81_07480</name>
</gene>
<dbReference type="AlphaFoldDB" id="A0A0F3RQQ9"/>
<dbReference type="RefSeq" id="WP_045807446.1">
    <property type="nucleotide sequence ID" value="NZ_BJZI01000035.1"/>
</dbReference>
<keyword evidence="1" id="KW-0472">Membrane</keyword>
<name>A0A0F3RQQ9_9LACO</name>